<proteinExistence type="predicted"/>
<name>A0A9E7FE97_9LILI</name>
<dbReference type="EMBL" id="CP097505">
    <property type="protein sequence ID" value="URD94344.1"/>
    <property type="molecule type" value="Genomic_DNA"/>
</dbReference>
<protein>
    <submittedName>
        <fullName evidence="2">Uncharacterized protein</fullName>
    </submittedName>
</protein>
<sequence>MGILSGKKLFLLLPTAKQLEFRLLLMEEVHPPDLKQNISKASFPYGSELPELVSSPLLDPSEVSVMQLESEKEDEE</sequence>
<dbReference type="AlphaFoldDB" id="A0A9E7FE97"/>
<dbReference type="EMBL" id="CP097505">
    <property type="protein sequence ID" value="URD92035.1"/>
    <property type="molecule type" value="Genomic_DNA"/>
</dbReference>
<accession>A0A9E7FE97</accession>
<gene>
    <name evidence="1" type="ORF">MUK42_01877</name>
    <name evidence="2" type="ORF">MUK42_33464</name>
</gene>
<reference evidence="2" key="1">
    <citation type="submission" date="2022-05" db="EMBL/GenBank/DDBJ databases">
        <title>The Musa troglodytarum L. genome provides insights into the mechanism of non-climacteric behaviour and enrichment of carotenoids.</title>
        <authorList>
            <person name="Wang J."/>
        </authorList>
    </citation>
    <scope>NUCLEOTIDE SEQUENCE</scope>
    <source>
        <tissue evidence="2">Leaf</tissue>
    </source>
</reference>
<organism evidence="2 3">
    <name type="scientific">Musa troglodytarum</name>
    <name type="common">fe'i banana</name>
    <dbReference type="NCBI Taxonomy" id="320322"/>
    <lineage>
        <taxon>Eukaryota</taxon>
        <taxon>Viridiplantae</taxon>
        <taxon>Streptophyta</taxon>
        <taxon>Embryophyta</taxon>
        <taxon>Tracheophyta</taxon>
        <taxon>Spermatophyta</taxon>
        <taxon>Magnoliopsida</taxon>
        <taxon>Liliopsida</taxon>
        <taxon>Zingiberales</taxon>
        <taxon>Musaceae</taxon>
        <taxon>Musa</taxon>
    </lineage>
</organism>
<dbReference type="Proteomes" id="UP001055439">
    <property type="component" value="Chromosome 3"/>
</dbReference>
<keyword evidence="3" id="KW-1185">Reference proteome</keyword>
<evidence type="ECO:0000313" key="2">
    <source>
        <dbReference type="EMBL" id="URD94344.1"/>
    </source>
</evidence>
<evidence type="ECO:0000313" key="3">
    <source>
        <dbReference type="Proteomes" id="UP001055439"/>
    </source>
</evidence>
<evidence type="ECO:0000313" key="1">
    <source>
        <dbReference type="EMBL" id="URD92035.1"/>
    </source>
</evidence>